<evidence type="ECO:0000256" key="4">
    <source>
        <dbReference type="ARBA" id="ARBA00023002"/>
    </source>
</evidence>
<reference evidence="8 9" key="1">
    <citation type="submission" date="2023-08" db="EMBL/GenBank/DDBJ databases">
        <title>Rhodoferax potami sp. nov. and Rhodoferax mekongensis sp. nov., isolated from the Mekong River in Thailand.</title>
        <authorList>
            <person name="Kitikhun S."/>
            <person name="Charoenyingcharoen P."/>
            <person name="Siriarchawattana P."/>
            <person name="Likhitrattanapisal S."/>
            <person name="Nilsakha T."/>
            <person name="Chanpet A."/>
            <person name="Rattanawaree P."/>
            <person name="Ingsriswang S."/>
        </authorList>
    </citation>
    <scope>NUCLEOTIDE SEQUENCE [LARGE SCALE GENOMIC DNA]</scope>
    <source>
        <strain evidence="8 9">TBRC 17660</strain>
    </source>
</reference>
<organism evidence="8 9">
    <name type="scientific">Rhodoferax potami</name>
    <dbReference type="NCBI Taxonomy" id="3068338"/>
    <lineage>
        <taxon>Bacteria</taxon>
        <taxon>Pseudomonadati</taxon>
        <taxon>Pseudomonadota</taxon>
        <taxon>Betaproteobacteria</taxon>
        <taxon>Burkholderiales</taxon>
        <taxon>Comamonadaceae</taxon>
        <taxon>Rhodoferax</taxon>
    </lineage>
</organism>
<dbReference type="Pfam" id="PF03460">
    <property type="entry name" value="NIR_SIR_ferr"/>
    <property type="match status" value="1"/>
</dbReference>
<dbReference type="EMBL" id="JAVBIK010000001">
    <property type="protein sequence ID" value="MDT7517298.1"/>
    <property type="molecule type" value="Genomic_DNA"/>
</dbReference>
<evidence type="ECO:0000256" key="6">
    <source>
        <dbReference type="ARBA" id="ARBA00023014"/>
    </source>
</evidence>
<evidence type="ECO:0000313" key="9">
    <source>
        <dbReference type="Proteomes" id="UP001321700"/>
    </source>
</evidence>
<dbReference type="SUPFAM" id="SSF56014">
    <property type="entry name" value="Nitrite and sulphite reductase 4Fe-4S domain-like"/>
    <property type="match status" value="1"/>
</dbReference>
<proteinExistence type="predicted"/>
<dbReference type="Gene3D" id="3.90.480.20">
    <property type="match status" value="1"/>
</dbReference>
<feature type="domain" description="Nitrite/Sulfite reductase ferredoxin-like" evidence="7">
    <location>
        <begin position="34"/>
        <end position="98"/>
    </location>
</feature>
<evidence type="ECO:0000256" key="3">
    <source>
        <dbReference type="ARBA" id="ARBA00022723"/>
    </source>
</evidence>
<dbReference type="Proteomes" id="UP001321700">
    <property type="component" value="Unassembled WGS sequence"/>
</dbReference>
<evidence type="ECO:0000313" key="8">
    <source>
        <dbReference type="EMBL" id="MDT7517298.1"/>
    </source>
</evidence>
<protein>
    <submittedName>
        <fullName evidence="8">Precorrin-3B synthase</fullName>
        <ecNumber evidence="8">1.14.13.83</ecNumber>
    </submittedName>
</protein>
<accession>A0ABU3KI79</accession>
<keyword evidence="4 8" id="KW-0560">Oxidoreductase</keyword>
<dbReference type="PANTHER" id="PTHR32439:SF9">
    <property type="entry name" value="BLR3264 PROTEIN"/>
    <property type="match status" value="1"/>
</dbReference>
<keyword evidence="1" id="KW-0004">4Fe-4S</keyword>
<keyword evidence="2" id="KW-0349">Heme</keyword>
<dbReference type="SUPFAM" id="SSF55124">
    <property type="entry name" value="Nitrite/Sulfite reductase N-terminal domain-like"/>
    <property type="match status" value="2"/>
</dbReference>
<keyword evidence="5" id="KW-0408">Iron</keyword>
<evidence type="ECO:0000256" key="5">
    <source>
        <dbReference type="ARBA" id="ARBA00023004"/>
    </source>
</evidence>
<keyword evidence="3" id="KW-0479">Metal-binding</keyword>
<dbReference type="InterPro" id="IPR012798">
    <property type="entry name" value="Cbl_synth_CobG-like"/>
</dbReference>
<dbReference type="InterPro" id="IPR051329">
    <property type="entry name" value="NIR_SIR_4Fe-4S"/>
</dbReference>
<dbReference type="InterPro" id="IPR045854">
    <property type="entry name" value="NO2/SO3_Rdtase_4Fe4S_sf"/>
</dbReference>
<sequence length="405" mass="42216">MRVTDAFPLVQSHLSPSTASEPRIQGWCPGALRPMPSGDGLVVRVRPTLGRLTPLQAQGLAGLAQQFTSPVLELTSRANLQLRGVCPDSYPALINGLRGLGLLDEHADVEARRNLLLSPFWTDSDGTPAICEALTLALAAPDAPTLPSKFGFAIDLGPQPLLRAGSADIRLERMGDQVLVYADGANTGACVEPAQAAQTAMELARWFVASGGVVNGRGRMASLLQRQALPAKFTSTPAPKATAQAPTVGPSATGMVVSLEFGQLPAETLHQLAALAPLRVTPWRGLVLEGLHTTPALPELITQPGDARLRVMACTGAPGCTQALGPTRALARFLAPLLPACRTAHVSGCTKGCAHHGATLTLVASDAGYHLIDHGTAQSLPDATGLDAAGIAAYLEQQRLHAPYV</sequence>
<evidence type="ECO:0000259" key="7">
    <source>
        <dbReference type="Pfam" id="PF03460"/>
    </source>
</evidence>
<dbReference type="NCBIfam" id="TIGR02435">
    <property type="entry name" value="CobG"/>
    <property type="match status" value="1"/>
</dbReference>
<name>A0ABU3KI79_9BURK</name>
<dbReference type="InterPro" id="IPR036136">
    <property type="entry name" value="Nit/Sulf_reduc_fer-like_dom_sf"/>
</dbReference>
<keyword evidence="9" id="KW-1185">Reference proteome</keyword>
<evidence type="ECO:0000256" key="2">
    <source>
        <dbReference type="ARBA" id="ARBA00022617"/>
    </source>
</evidence>
<dbReference type="InterPro" id="IPR005117">
    <property type="entry name" value="NiRdtase/SiRdtase_haem-b_fer"/>
</dbReference>
<dbReference type="Gene3D" id="3.30.413.10">
    <property type="entry name" value="Sulfite Reductase Hemoprotein, domain 1"/>
    <property type="match status" value="1"/>
</dbReference>
<dbReference type="EC" id="1.14.13.83" evidence="8"/>
<keyword evidence="6" id="KW-0411">Iron-sulfur</keyword>
<dbReference type="GO" id="GO:0043818">
    <property type="term" value="F:precorrin-3B synthase activity"/>
    <property type="evidence" value="ECO:0007669"/>
    <property type="project" value="UniProtKB-EC"/>
</dbReference>
<gene>
    <name evidence="8" type="primary">cobG</name>
    <name evidence="8" type="ORF">RAE19_00825</name>
</gene>
<dbReference type="PANTHER" id="PTHR32439">
    <property type="entry name" value="FERREDOXIN--NITRITE REDUCTASE, CHLOROPLASTIC"/>
    <property type="match status" value="1"/>
</dbReference>
<comment type="caution">
    <text evidence="8">The sequence shown here is derived from an EMBL/GenBank/DDBJ whole genome shotgun (WGS) entry which is preliminary data.</text>
</comment>
<evidence type="ECO:0000256" key="1">
    <source>
        <dbReference type="ARBA" id="ARBA00022485"/>
    </source>
</evidence>
<dbReference type="RefSeq" id="WP_313873136.1">
    <property type="nucleotide sequence ID" value="NZ_JAVBIK010000001.1"/>
</dbReference>